<dbReference type="PANTHER" id="PTHR24148">
    <property type="entry name" value="ANKYRIN REPEAT DOMAIN-CONTAINING PROTEIN 39 HOMOLOG-RELATED"/>
    <property type="match status" value="1"/>
</dbReference>
<dbReference type="OrthoDB" id="3477286at2759"/>
<dbReference type="PANTHER" id="PTHR24148:SF64">
    <property type="entry name" value="HETEROKARYON INCOMPATIBILITY DOMAIN-CONTAINING PROTEIN"/>
    <property type="match status" value="1"/>
</dbReference>
<accession>A0A2P5HST9</accession>
<dbReference type="InterPro" id="IPR010730">
    <property type="entry name" value="HET"/>
</dbReference>
<comment type="caution">
    <text evidence="2">The sequence shown here is derived from an EMBL/GenBank/DDBJ whole genome shotgun (WGS) entry which is preliminary data.</text>
</comment>
<protein>
    <recommendedName>
        <fullName evidence="1">Heterokaryon incompatibility domain-containing protein</fullName>
    </recommendedName>
</protein>
<organism evidence="2 3">
    <name type="scientific">Diaporthe helianthi</name>
    <dbReference type="NCBI Taxonomy" id="158607"/>
    <lineage>
        <taxon>Eukaryota</taxon>
        <taxon>Fungi</taxon>
        <taxon>Dikarya</taxon>
        <taxon>Ascomycota</taxon>
        <taxon>Pezizomycotina</taxon>
        <taxon>Sordariomycetes</taxon>
        <taxon>Sordariomycetidae</taxon>
        <taxon>Diaporthales</taxon>
        <taxon>Diaporthaceae</taxon>
        <taxon>Diaporthe</taxon>
    </lineage>
</organism>
<gene>
    <name evidence="2" type="ORF">DHEL01_v208278</name>
</gene>
<evidence type="ECO:0000313" key="2">
    <source>
        <dbReference type="EMBL" id="POS73331.1"/>
    </source>
</evidence>
<keyword evidence="3" id="KW-1185">Reference proteome</keyword>
<dbReference type="InterPro" id="IPR052895">
    <property type="entry name" value="HetReg/Transcr_Mod"/>
</dbReference>
<dbReference type="EMBL" id="MAVT02000819">
    <property type="protein sequence ID" value="POS73331.1"/>
    <property type="molecule type" value="Genomic_DNA"/>
</dbReference>
<feature type="domain" description="Heterokaryon incompatibility" evidence="1">
    <location>
        <begin position="30"/>
        <end position="108"/>
    </location>
</feature>
<proteinExistence type="predicted"/>
<dbReference type="InParanoid" id="A0A2P5HST9"/>
<dbReference type="STRING" id="158607.A0A2P5HST9"/>
<reference evidence="2" key="1">
    <citation type="submission" date="2017-09" db="EMBL/GenBank/DDBJ databases">
        <title>Polyketide synthases of a Diaporthe helianthi virulent isolate.</title>
        <authorList>
            <person name="Baroncelli R."/>
        </authorList>
    </citation>
    <scope>NUCLEOTIDE SEQUENCE [LARGE SCALE GENOMIC DNA]</scope>
    <source>
        <strain evidence="2">7/96</strain>
    </source>
</reference>
<evidence type="ECO:0000313" key="3">
    <source>
        <dbReference type="Proteomes" id="UP000094444"/>
    </source>
</evidence>
<dbReference type="AlphaFoldDB" id="A0A2P5HST9"/>
<sequence>MIRVLRILPGIGGQALACSVHSEQRSSAKYEALSYVWGDPTLQRFITLNGKRYAIGKNSHDSLVYLSKDTTERELWVDTLCINQADADERSQQVLLMGDLYKEQICHIDPAYLEKTYCTQYLALKRERQLYRQHVLRRYPLLERTCTSRSKRASLIVDKMFGFYGLLEDPSAEIKPEYVLHPSKVE</sequence>
<name>A0A2P5HST9_DIAHE</name>
<dbReference type="Pfam" id="PF06985">
    <property type="entry name" value="HET"/>
    <property type="match status" value="1"/>
</dbReference>
<dbReference type="Proteomes" id="UP000094444">
    <property type="component" value="Unassembled WGS sequence"/>
</dbReference>
<evidence type="ECO:0000259" key="1">
    <source>
        <dbReference type="Pfam" id="PF06985"/>
    </source>
</evidence>